<dbReference type="AlphaFoldDB" id="A0A6I2NTT2"/>
<dbReference type="Proteomes" id="UP000432516">
    <property type="component" value="Unassembled WGS sequence"/>
</dbReference>
<organism evidence="1 2">
    <name type="scientific">Parabacteroides distasonis</name>
    <dbReference type="NCBI Taxonomy" id="823"/>
    <lineage>
        <taxon>Bacteria</taxon>
        <taxon>Pseudomonadati</taxon>
        <taxon>Bacteroidota</taxon>
        <taxon>Bacteroidia</taxon>
        <taxon>Bacteroidales</taxon>
        <taxon>Tannerellaceae</taxon>
        <taxon>Parabacteroides</taxon>
    </lineage>
</organism>
<gene>
    <name evidence="1" type="ORF">GKD68_19880</name>
</gene>
<reference evidence="1 2" key="1">
    <citation type="journal article" date="2019" name="Nat. Med.">
        <title>A library of human gut bacterial isolates paired with longitudinal multiomics data enables mechanistic microbiome research.</title>
        <authorList>
            <person name="Poyet M."/>
            <person name="Groussin M."/>
            <person name="Gibbons S.M."/>
            <person name="Avila-Pacheco J."/>
            <person name="Jiang X."/>
            <person name="Kearney S.M."/>
            <person name="Perrotta A.R."/>
            <person name="Berdy B."/>
            <person name="Zhao S."/>
            <person name="Lieberman T.D."/>
            <person name="Swanson P.K."/>
            <person name="Smith M."/>
            <person name="Roesemann S."/>
            <person name="Alexander J.E."/>
            <person name="Rich S.A."/>
            <person name="Livny J."/>
            <person name="Vlamakis H."/>
            <person name="Clish C."/>
            <person name="Bullock K."/>
            <person name="Deik A."/>
            <person name="Scott J."/>
            <person name="Pierce K.A."/>
            <person name="Xavier R.J."/>
            <person name="Alm E.J."/>
        </authorList>
    </citation>
    <scope>NUCLEOTIDE SEQUENCE [LARGE SCALE GENOMIC DNA]</scope>
    <source>
        <strain evidence="1 2">BIOML-A2</strain>
    </source>
</reference>
<accession>A0A6I2NTT2</accession>
<name>A0A6I2NTT2_PARDI</name>
<protein>
    <submittedName>
        <fullName evidence="1">Uncharacterized protein</fullName>
    </submittedName>
</protein>
<dbReference type="RefSeq" id="WP_154396080.1">
    <property type="nucleotide sequence ID" value="NZ_JAHYND010000019.1"/>
</dbReference>
<evidence type="ECO:0000313" key="1">
    <source>
        <dbReference type="EMBL" id="MRZ56956.1"/>
    </source>
</evidence>
<sequence>MDIVKKTGLERIVKRHHVSTDKIQPIVEELVKAGLTIGTDELRDLSGKCALLYREAEDMAKKESSRIKIAFKRDKDYAETAGSLNALIDRCASSLKKVLGYHTINPLEIDAFCIENGKVIVSSLWLDEKNREYTIEPTEQRDLAKNLVDALKQAIDNLNAYVANNPAFGKGLTSFADNRRCLCWIDEDGEFHEEIENYEFI</sequence>
<comment type="caution">
    <text evidence="1">The sequence shown here is derived from an EMBL/GenBank/DDBJ whole genome shotgun (WGS) entry which is preliminary data.</text>
</comment>
<evidence type="ECO:0000313" key="2">
    <source>
        <dbReference type="Proteomes" id="UP000432516"/>
    </source>
</evidence>
<proteinExistence type="predicted"/>
<dbReference type="EMBL" id="WKNE01000025">
    <property type="protein sequence ID" value="MRZ56956.1"/>
    <property type="molecule type" value="Genomic_DNA"/>
</dbReference>